<dbReference type="Pfam" id="PF10815">
    <property type="entry name" value="ComZ"/>
    <property type="match status" value="1"/>
</dbReference>
<sequence>MKFMQIAMNYLPEAKGMLEQSGVEVSMDNIQPMLEVLMKVMSDAYELGHEDALKEKE</sequence>
<dbReference type="AlphaFoldDB" id="A0A1E5LC69"/>
<dbReference type="STRING" id="1305675.BFG57_04465"/>
<reference evidence="1 2" key="1">
    <citation type="submission" date="2016-08" db="EMBL/GenBank/DDBJ databases">
        <title>Genome of Bacillus solimangrovi GH2-4.</title>
        <authorList>
            <person name="Lim S."/>
            <person name="Kim B.-C."/>
        </authorList>
    </citation>
    <scope>NUCLEOTIDE SEQUENCE [LARGE SCALE GENOMIC DNA]</scope>
    <source>
        <strain evidence="1 2">GH2-4</strain>
    </source>
</reference>
<comment type="caution">
    <text evidence="1">The sequence shown here is derived from an EMBL/GenBank/DDBJ whole genome shotgun (WGS) entry which is preliminary data.</text>
</comment>
<name>A0A1E5LC69_9BACI</name>
<dbReference type="Proteomes" id="UP000095209">
    <property type="component" value="Unassembled WGS sequence"/>
</dbReference>
<protein>
    <submittedName>
        <fullName evidence="1">Competence protein ComG</fullName>
    </submittedName>
</protein>
<keyword evidence="2" id="KW-1185">Reference proteome</keyword>
<evidence type="ECO:0000313" key="1">
    <source>
        <dbReference type="EMBL" id="OEH91684.1"/>
    </source>
</evidence>
<organism evidence="1 2">
    <name type="scientific">Bacillus solimangrovi</name>
    <dbReference type="NCBI Taxonomy" id="1305675"/>
    <lineage>
        <taxon>Bacteria</taxon>
        <taxon>Bacillati</taxon>
        <taxon>Bacillota</taxon>
        <taxon>Bacilli</taxon>
        <taxon>Bacillales</taxon>
        <taxon>Bacillaceae</taxon>
        <taxon>Bacillus</taxon>
    </lineage>
</organism>
<accession>A0A1E5LC69</accession>
<evidence type="ECO:0000313" key="2">
    <source>
        <dbReference type="Proteomes" id="UP000095209"/>
    </source>
</evidence>
<dbReference type="OrthoDB" id="2887077at2"/>
<dbReference type="InterPro" id="IPR024558">
    <property type="entry name" value="ComZ"/>
</dbReference>
<proteinExistence type="predicted"/>
<gene>
    <name evidence="1" type="ORF">BFG57_04465</name>
</gene>
<dbReference type="EMBL" id="MJEH01000055">
    <property type="protein sequence ID" value="OEH91684.1"/>
    <property type="molecule type" value="Genomic_DNA"/>
</dbReference>